<dbReference type="Gene3D" id="1.25.40.10">
    <property type="entry name" value="Tetratricopeptide repeat domain"/>
    <property type="match status" value="1"/>
</dbReference>
<dbReference type="InterPro" id="IPR019734">
    <property type="entry name" value="TPR_rpt"/>
</dbReference>
<dbReference type="InterPro" id="IPR011990">
    <property type="entry name" value="TPR-like_helical_dom_sf"/>
</dbReference>
<dbReference type="EMBL" id="UINC01026601">
    <property type="protein sequence ID" value="SVB04340.1"/>
    <property type="molecule type" value="Genomic_DNA"/>
</dbReference>
<sequence>MEIHQLEHRVKLRRDKSNQAIALATQGRWPEAAVVNQELLDVIPDDVEALNRLGKALSETGRYAAARKALKTALEFSPSNAIARKNLERMAGLNDAPTNNKFGDTTGRLIPQVFIEESGKSTTTNLVDLGTASVLGQVASGDAVQLMVDGATVEVQNRDGQRLGRLEPKLAARLIRLLTGGNKY</sequence>
<proteinExistence type="predicted"/>
<name>A0A382AS21_9ZZZZ</name>
<dbReference type="Pfam" id="PF13432">
    <property type="entry name" value="TPR_16"/>
    <property type="match status" value="1"/>
</dbReference>
<dbReference type="SMART" id="SM00028">
    <property type="entry name" value="TPR"/>
    <property type="match status" value="1"/>
</dbReference>
<protein>
    <submittedName>
        <fullName evidence="1">Uncharacterized protein</fullName>
    </submittedName>
</protein>
<accession>A0A382AS21</accession>
<evidence type="ECO:0000313" key="1">
    <source>
        <dbReference type="EMBL" id="SVB04340.1"/>
    </source>
</evidence>
<feature type="non-terminal residue" evidence="1">
    <location>
        <position position="184"/>
    </location>
</feature>
<gene>
    <name evidence="1" type="ORF">METZ01_LOCUS157194</name>
</gene>
<dbReference type="PROSITE" id="PS50005">
    <property type="entry name" value="TPR"/>
    <property type="match status" value="1"/>
</dbReference>
<dbReference type="AlphaFoldDB" id="A0A382AS21"/>
<dbReference type="SUPFAM" id="SSF48452">
    <property type="entry name" value="TPR-like"/>
    <property type="match status" value="1"/>
</dbReference>
<organism evidence="1">
    <name type="scientific">marine metagenome</name>
    <dbReference type="NCBI Taxonomy" id="408172"/>
    <lineage>
        <taxon>unclassified sequences</taxon>
        <taxon>metagenomes</taxon>
        <taxon>ecological metagenomes</taxon>
    </lineage>
</organism>
<reference evidence="1" key="1">
    <citation type="submission" date="2018-05" db="EMBL/GenBank/DDBJ databases">
        <authorList>
            <person name="Lanie J.A."/>
            <person name="Ng W.-L."/>
            <person name="Kazmierczak K.M."/>
            <person name="Andrzejewski T.M."/>
            <person name="Davidsen T.M."/>
            <person name="Wayne K.J."/>
            <person name="Tettelin H."/>
            <person name="Glass J.I."/>
            <person name="Rusch D."/>
            <person name="Podicherti R."/>
            <person name="Tsui H.-C.T."/>
            <person name="Winkler M.E."/>
        </authorList>
    </citation>
    <scope>NUCLEOTIDE SEQUENCE</scope>
</reference>